<comment type="similarity">
    <text evidence="2">Belongs to the MLF family.</text>
</comment>
<dbReference type="AlphaFoldDB" id="R4GA63"/>
<evidence type="ECO:0000313" key="6">
    <source>
        <dbReference type="Ensembl" id="ENSACAP00000022148.2"/>
    </source>
</evidence>
<dbReference type="InterPro" id="IPR019376">
    <property type="entry name" value="Myeloid_leukemia_factor"/>
</dbReference>
<dbReference type="PANTHER" id="PTHR13105">
    <property type="entry name" value="MYELOID LEUKEMIA FACTOR"/>
    <property type="match status" value="1"/>
</dbReference>
<evidence type="ECO:0000256" key="2">
    <source>
        <dbReference type="ARBA" id="ARBA00008332"/>
    </source>
</evidence>
<organism evidence="6 7">
    <name type="scientific">Anolis carolinensis</name>
    <name type="common">Green anole</name>
    <name type="synonym">American chameleon</name>
    <dbReference type="NCBI Taxonomy" id="28377"/>
    <lineage>
        <taxon>Eukaryota</taxon>
        <taxon>Metazoa</taxon>
        <taxon>Chordata</taxon>
        <taxon>Craniata</taxon>
        <taxon>Vertebrata</taxon>
        <taxon>Euteleostomi</taxon>
        <taxon>Lepidosauria</taxon>
        <taxon>Squamata</taxon>
        <taxon>Bifurcata</taxon>
        <taxon>Unidentata</taxon>
        <taxon>Episquamata</taxon>
        <taxon>Toxicofera</taxon>
        <taxon>Iguania</taxon>
        <taxon>Dactyloidae</taxon>
        <taxon>Anolis</taxon>
    </lineage>
</organism>
<dbReference type="InParanoid" id="R4GA63"/>
<protein>
    <submittedName>
        <fullName evidence="6">Myeloid leukemia factor 1</fullName>
    </submittedName>
</protein>
<feature type="region of interest" description="Disordered" evidence="5">
    <location>
        <begin position="365"/>
        <end position="423"/>
    </location>
</feature>
<accession>R4GA63</accession>
<dbReference type="Ensembl" id="ENSACAT00000029565.2">
    <property type="protein sequence ID" value="ENSACAP00000022148.2"/>
    <property type="gene ID" value="ENSACAG00000028925.2"/>
</dbReference>
<dbReference type="Pfam" id="PF10248">
    <property type="entry name" value="Mlf1IP"/>
    <property type="match status" value="1"/>
</dbReference>
<evidence type="ECO:0000256" key="1">
    <source>
        <dbReference type="ARBA" id="ARBA00004496"/>
    </source>
</evidence>
<feature type="region of interest" description="Disordered" evidence="5">
    <location>
        <begin position="73"/>
        <end position="118"/>
    </location>
</feature>
<keyword evidence="4" id="KW-0597">Phosphoprotein</keyword>
<evidence type="ECO:0000256" key="3">
    <source>
        <dbReference type="ARBA" id="ARBA00022490"/>
    </source>
</evidence>
<dbReference type="GO" id="GO:0005737">
    <property type="term" value="C:cytoplasm"/>
    <property type="evidence" value="ECO:0000318"/>
    <property type="project" value="GO_Central"/>
</dbReference>
<proteinExistence type="inferred from homology"/>
<dbReference type="HOGENOM" id="CLU_2008973_0_0_1"/>
<dbReference type="STRING" id="28377.ENSACAP00000022148"/>
<evidence type="ECO:0000256" key="4">
    <source>
        <dbReference type="ARBA" id="ARBA00022553"/>
    </source>
</evidence>
<evidence type="ECO:0000313" key="7">
    <source>
        <dbReference type="Proteomes" id="UP000001646"/>
    </source>
</evidence>
<dbReference type="Proteomes" id="UP000001646">
    <property type="component" value="Chromosome 3"/>
</dbReference>
<sequence length="423" mass="47665">MMMMMIIIMNKAVRSVHMDSAHHQHQQPCFGDRNNNNKGLANSVRQTLGLNTVAMVTSTPLCRWPPSWVRTTANREREGRGFGSEGGGERGGAVTSCEEKSPPGFWRRRSSSRSTSGAGAMFGSLSRVFEEDPFFRDPFAAHNEHVRRFFSEPFGRDPFLAIKNGGERSIDHRGRPDSQVALRNNHKAMSCSLMPFGSFGAMTMNFPLMPFGCSVGMNMDFRDPFSAMDRMMSNMRNSMLELQRNFDKMAVDQNAHTFSSSSVMTYSKKGDEPPKIFQASAQTRMAPGGIKETRKALKDSESGLEKMAIGHHIQDRGHVIQKEKNNKTGNEELNQEFINLDETEAQAFDDQWQKEIVKFKPSLGRNNRNVTRHRSIQHLGKEDAVRREKTHPRTPIEGSRRQQSSAEKLSVKGSHVPLKASKK</sequence>
<reference evidence="6" key="2">
    <citation type="submission" date="2025-08" db="UniProtKB">
        <authorList>
            <consortium name="Ensembl"/>
        </authorList>
    </citation>
    <scope>IDENTIFICATION</scope>
</reference>
<dbReference type="Bgee" id="ENSACAG00000028925">
    <property type="expression patterns" value="Expressed in heart and 13 other cell types or tissues"/>
</dbReference>
<feature type="compositionally biased region" description="Gly residues" evidence="5">
    <location>
        <begin position="81"/>
        <end position="91"/>
    </location>
</feature>
<comment type="subcellular location">
    <subcellularLocation>
        <location evidence="1">Cytoplasm</location>
    </subcellularLocation>
</comment>
<dbReference type="GeneTree" id="ENSGT00390000005023"/>
<dbReference type="GO" id="GO:0006355">
    <property type="term" value="P:regulation of DNA-templated transcription"/>
    <property type="evidence" value="ECO:0000318"/>
    <property type="project" value="GO_Central"/>
</dbReference>
<name>R4GA63_ANOCA</name>
<gene>
    <name evidence="6" type="primary">MLF1</name>
</gene>
<evidence type="ECO:0000256" key="5">
    <source>
        <dbReference type="SAM" id="MobiDB-lite"/>
    </source>
</evidence>
<dbReference type="FunCoup" id="R4GA63">
    <property type="interactions" value="10"/>
</dbReference>
<reference evidence="6 7" key="1">
    <citation type="submission" date="2009-12" db="EMBL/GenBank/DDBJ databases">
        <title>The Genome Sequence of Anolis carolinensis (Green Anole Lizard).</title>
        <authorList>
            <consortium name="The Genome Sequencing Platform"/>
            <person name="Di Palma F."/>
            <person name="Alfoldi J."/>
            <person name="Heiman D."/>
            <person name="Young S."/>
            <person name="Grabherr M."/>
            <person name="Johnson J."/>
            <person name="Lander E.S."/>
            <person name="Lindblad-Toh K."/>
        </authorList>
    </citation>
    <scope>NUCLEOTIDE SEQUENCE [LARGE SCALE GENOMIC DNA]</scope>
    <source>
        <strain evidence="6 7">JBL SC #1</strain>
    </source>
</reference>
<reference evidence="6" key="3">
    <citation type="submission" date="2025-09" db="UniProtKB">
        <authorList>
            <consortium name="Ensembl"/>
        </authorList>
    </citation>
    <scope>IDENTIFICATION</scope>
</reference>
<dbReference type="GO" id="GO:0005634">
    <property type="term" value="C:nucleus"/>
    <property type="evidence" value="ECO:0000318"/>
    <property type="project" value="GO_Central"/>
</dbReference>
<keyword evidence="7" id="KW-1185">Reference proteome</keyword>
<keyword evidence="3" id="KW-0963">Cytoplasm</keyword>
<dbReference type="eggNOG" id="KOG4049">
    <property type="taxonomic scope" value="Eukaryota"/>
</dbReference>